<comment type="caution">
    <text evidence="1">The sequence shown here is derived from an EMBL/GenBank/DDBJ whole genome shotgun (WGS) entry which is preliminary data.</text>
</comment>
<protein>
    <submittedName>
        <fullName evidence="1">Uncharacterized protein</fullName>
    </submittedName>
</protein>
<dbReference type="Proteomes" id="UP000745663">
    <property type="component" value="Unassembled WGS sequence"/>
</dbReference>
<proteinExistence type="predicted"/>
<dbReference type="RefSeq" id="WP_203584972.1">
    <property type="nucleotide sequence ID" value="NZ_JACOPV010000009.1"/>
</dbReference>
<gene>
    <name evidence="1" type="ORF">H8F21_15970</name>
</gene>
<reference evidence="1 2" key="1">
    <citation type="submission" date="2020-08" db="EMBL/GenBank/DDBJ databases">
        <title>Description of novel Pseudomonas species.</title>
        <authorList>
            <person name="Duman M."/>
            <person name="Mulet M."/>
            <person name="Altun S."/>
            <person name="Saticioglu I.B."/>
            <person name="Lalucat J."/>
            <person name="Garcia-Valdes E."/>
        </authorList>
    </citation>
    <scope>NUCLEOTIDE SEQUENCE [LARGE SCALE GENOMIC DNA]</scope>
    <source>
        <strain evidence="1 2">P66</strain>
    </source>
</reference>
<organism evidence="1 2">
    <name type="scientific">Pseudomonas arcuscaelestis</name>
    <dbReference type="NCBI Taxonomy" id="2710591"/>
    <lineage>
        <taxon>Bacteria</taxon>
        <taxon>Pseudomonadati</taxon>
        <taxon>Pseudomonadota</taxon>
        <taxon>Gammaproteobacteria</taxon>
        <taxon>Pseudomonadales</taxon>
        <taxon>Pseudomonadaceae</taxon>
        <taxon>Pseudomonas</taxon>
    </lineage>
</organism>
<keyword evidence="2" id="KW-1185">Reference proteome</keyword>
<accession>A0ABS2C1F6</accession>
<name>A0ABS2C1F6_9PSED</name>
<evidence type="ECO:0000313" key="1">
    <source>
        <dbReference type="EMBL" id="MBM5459066.1"/>
    </source>
</evidence>
<evidence type="ECO:0000313" key="2">
    <source>
        <dbReference type="Proteomes" id="UP000745663"/>
    </source>
</evidence>
<sequence length="127" mass="13973">MSTPTPTFDRTTANAAGATLRAALADLNIGYDLEVGSGSFSGSELTVQLKVRIPGGKSPERVLLEEMCRVNGFDPAAKLFSEHYGHFTLSGYYARRPKYPWTVTLESGQRYKFTTEAVKDAFNRLTS</sequence>
<dbReference type="EMBL" id="JACOPV010000009">
    <property type="protein sequence ID" value="MBM5459066.1"/>
    <property type="molecule type" value="Genomic_DNA"/>
</dbReference>